<evidence type="ECO:0000313" key="3">
    <source>
        <dbReference type="Proteomes" id="UP000248349"/>
    </source>
</evidence>
<reference evidence="2 3" key="1">
    <citation type="submission" date="2016-12" db="EMBL/GenBank/DDBJ databases">
        <title>The genomes of Aspergillus section Nigri reveals drivers in fungal speciation.</title>
        <authorList>
            <consortium name="DOE Joint Genome Institute"/>
            <person name="Vesth T.C."/>
            <person name="Nybo J."/>
            <person name="Theobald S."/>
            <person name="Brandl J."/>
            <person name="Frisvad J.C."/>
            <person name="Nielsen K.F."/>
            <person name="Lyhne E.K."/>
            <person name="Kogle M.E."/>
            <person name="Kuo A."/>
            <person name="Riley R."/>
            <person name="Clum A."/>
            <person name="Nolan M."/>
            <person name="Lipzen A."/>
            <person name="Salamov A."/>
            <person name="Henrissat B."/>
            <person name="Wiebenga A."/>
            <person name="De Vries R.P."/>
            <person name="Grigoriev I.V."/>
            <person name="Mortensen U.H."/>
            <person name="Andersen M.R."/>
            <person name="Baker S.E."/>
        </authorList>
    </citation>
    <scope>NUCLEOTIDE SEQUENCE [LARGE SCALE GENOMIC DNA]</scope>
    <source>
        <strain evidence="2 3">JOP 1030-1</strain>
    </source>
</reference>
<feature type="compositionally biased region" description="Polar residues" evidence="1">
    <location>
        <begin position="1"/>
        <end position="12"/>
    </location>
</feature>
<dbReference type="EMBL" id="KZ821252">
    <property type="protein sequence ID" value="PYH42356.1"/>
    <property type="molecule type" value="Genomic_DNA"/>
</dbReference>
<accession>A0A318Z5H4</accession>
<evidence type="ECO:0000256" key="1">
    <source>
        <dbReference type="SAM" id="MobiDB-lite"/>
    </source>
</evidence>
<dbReference type="RefSeq" id="XP_025428338.1">
    <property type="nucleotide sequence ID" value="XM_025570503.1"/>
</dbReference>
<feature type="compositionally biased region" description="Pro residues" evidence="1">
    <location>
        <begin position="63"/>
        <end position="89"/>
    </location>
</feature>
<sequence length="138" mass="14953">MLMNNSTPVQSRHSIEMSPPHVHCNYEATPKKNTSKKRSQLIKQSSGIEAKKRPSTLKAAALPSPPPSLPPPFSLSPPAPHASPSPSPSHPFFSPQTIEQTSEPRGSSPAKTKSDSYRPYGPSCFYHPDPSTGPGMRR</sequence>
<protein>
    <submittedName>
        <fullName evidence="2">Uncharacterized protein</fullName>
    </submittedName>
</protein>
<dbReference type="GeneID" id="37071731"/>
<dbReference type="Proteomes" id="UP000248349">
    <property type="component" value="Unassembled WGS sequence"/>
</dbReference>
<feature type="compositionally biased region" description="Polar residues" evidence="1">
    <location>
        <begin position="96"/>
        <end position="111"/>
    </location>
</feature>
<feature type="region of interest" description="Disordered" evidence="1">
    <location>
        <begin position="1"/>
        <end position="138"/>
    </location>
</feature>
<name>A0A318Z5H4_9EURO</name>
<organism evidence="2 3">
    <name type="scientific">Aspergillus saccharolyticus JOP 1030-1</name>
    <dbReference type="NCBI Taxonomy" id="1450539"/>
    <lineage>
        <taxon>Eukaryota</taxon>
        <taxon>Fungi</taxon>
        <taxon>Dikarya</taxon>
        <taxon>Ascomycota</taxon>
        <taxon>Pezizomycotina</taxon>
        <taxon>Eurotiomycetes</taxon>
        <taxon>Eurotiomycetidae</taxon>
        <taxon>Eurotiales</taxon>
        <taxon>Aspergillaceae</taxon>
        <taxon>Aspergillus</taxon>
        <taxon>Aspergillus subgen. Circumdati</taxon>
    </lineage>
</organism>
<keyword evidence="3" id="KW-1185">Reference proteome</keyword>
<dbReference type="AlphaFoldDB" id="A0A318Z5H4"/>
<evidence type="ECO:0000313" key="2">
    <source>
        <dbReference type="EMBL" id="PYH42356.1"/>
    </source>
</evidence>
<proteinExistence type="predicted"/>
<gene>
    <name evidence="2" type="ORF">BP01DRAFT_134526</name>
</gene>